<dbReference type="Proteomes" id="UP001176941">
    <property type="component" value="Chromosome 16"/>
</dbReference>
<evidence type="ECO:0000313" key="2">
    <source>
        <dbReference type="Proteomes" id="UP001176941"/>
    </source>
</evidence>
<sequence length="166" mass="17145">MGVTASLAGQGALLGLPAPGPRFTRPLQVYCGLNGQDRMALWNFSPRCLTPRTPPLCWGGASTAPPPGRSGCSGIFALGSSPLDPTHLDGTQSKVALVSMPMTLKPVPGQGMSLRPPPCLPRGSHGKGQLEPLSLASCPPPCPNFSFKGIHPGFPHHTGHVGVPFA</sequence>
<organism evidence="1 2">
    <name type="scientific">Rangifer tarandus platyrhynchus</name>
    <name type="common">Svalbard reindeer</name>
    <dbReference type="NCBI Taxonomy" id="3082113"/>
    <lineage>
        <taxon>Eukaryota</taxon>
        <taxon>Metazoa</taxon>
        <taxon>Chordata</taxon>
        <taxon>Craniata</taxon>
        <taxon>Vertebrata</taxon>
        <taxon>Euteleostomi</taxon>
        <taxon>Mammalia</taxon>
        <taxon>Eutheria</taxon>
        <taxon>Laurasiatheria</taxon>
        <taxon>Artiodactyla</taxon>
        <taxon>Ruminantia</taxon>
        <taxon>Pecora</taxon>
        <taxon>Cervidae</taxon>
        <taxon>Odocoileinae</taxon>
        <taxon>Rangifer</taxon>
    </lineage>
</organism>
<gene>
    <name evidence="1" type="ORF">MRATA1EN1_LOCUS7222</name>
</gene>
<dbReference type="EMBL" id="OX459952">
    <property type="protein sequence ID" value="CAI9158260.1"/>
    <property type="molecule type" value="Genomic_DNA"/>
</dbReference>
<accession>A0ABN8Y9N2</accession>
<evidence type="ECO:0000313" key="1">
    <source>
        <dbReference type="EMBL" id="CAI9158260.1"/>
    </source>
</evidence>
<name>A0ABN8Y9N2_RANTA</name>
<proteinExistence type="predicted"/>
<reference evidence="1" key="1">
    <citation type="submission" date="2023-04" db="EMBL/GenBank/DDBJ databases">
        <authorList>
            <consortium name="ELIXIR-Norway"/>
        </authorList>
    </citation>
    <scope>NUCLEOTIDE SEQUENCE [LARGE SCALE GENOMIC DNA]</scope>
</reference>
<keyword evidence="2" id="KW-1185">Reference proteome</keyword>
<protein>
    <submittedName>
        <fullName evidence="1">Uncharacterized protein</fullName>
    </submittedName>
</protein>